<feature type="domain" description="Ketoreductase" evidence="3">
    <location>
        <begin position="8"/>
        <end position="188"/>
    </location>
</feature>
<evidence type="ECO:0000256" key="2">
    <source>
        <dbReference type="ARBA" id="ARBA00023002"/>
    </source>
</evidence>
<dbReference type="InterPro" id="IPR057326">
    <property type="entry name" value="KR_dom"/>
</dbReference>
<dbReference type="PANTHER" id="PTHR42760:SF40">
    <property type="entry name" value="3-OXOACYL-[ACYL-CARRIER-PROTEIN] REDUCTASE, CHLOROPLASTIC"/>
    <property type="match status" value="1"/>
</dbReference>
<comment type="caution">
    <text evidence="4">The sequence shown here is derived from an EMBL/GenBank/DDBJ whole genome shotgun (WGS) entry which is preliminary data.</text>
</comment>
<dbReference type="EMBL" id="JACCCC010000001">
    <property type="protein sequence ID" value="NYE45414.1"/>
    <property type="molecule type" value="Genomic_DNA"/>
</dbReference>
<comment type="similarity">
    <text evidence="1">Belongs to the short-chain dehydrogenases/reductases (SDR) family.</text>
</comment>
<reference evidence="4 5" key="1">
    <citation type="submission" date="2020-07" db="EMBL/GenBank/DDBJ databases">
        <title>Sequencing the genomes of 1000 actinobacteria strains.</title>
        <authorList>
            <person name="Klenk H.-P."/>
        </authorList>
    </citation>
    <scope>NUCLEOTIDE SEQUENCE [LARGE SCALE GENOMIC DNA]</scope>
    <source>
        <strain evidence="4 5">CXB654</strain>
    </source>
</reference>
<dbReference type="GO" id="GO:0016616">
    <property type="term" value="F:oxidoreductase activity, acting on the CH-OH group of donors, NAD or NADP as acceptor"/>
    <property type="evidence" value="ECO:0007669"/>
    <property type="project" value="UniProtKB-ARBA"/>
</dbReference>
<accession>A0A852TTH1</accession>
<dbReference type="InterPro" id="IPR002347">
    <property type="entry name" value="SDR_fam"/>
</dbReference>
<proteinExistence type="inferred from homology"/>
<sequence length="245" mass="24732">MTTGLSGRNVLVSGGTRGLGRAVVALLAEVGVNIVTCARDPAGADALSAERAVAVRNGGGLTLVGADTATSEGAERVARVCADRLGGLHAVVNNVGGMWSAPFGELTHRRWQETLAADLGSAHLTTRAALPLLHDGASVVNVGSAAVLRGLPRHAHYTAAKAGLHGLTRSLARELGPRGIRVNLLLPGVMANGDAPPPPMAERLRSLTALGRLGTPEDVAGVVGFLLGDGAAYITGAEITCDGGI</sequence>
<dbReference type="GO" id="GO:0030497">
    <property type="term" value="P:fatty acid elongation"/>
    <property type="evidence" value="ECO:0007669"/>
    <property type="project" value="TreeGrafter"/>
</dbReference>
<protein>
    <submittedName>
        <fullName evidence="4">NAD(P)-dependent dehydrogenase (Short-subunit alcohol dehydrogenase family)</fullName>
    </submittedName>
</protein>
<dbReference type="PRINTS" id="PR00081">
    <property type="entry name" value="GDHRDH"/>
</dbReference>
<evidence type="ECO:0000313" key="4">
    <source>
        <dbReference type="EMBL" id="NYE45414.1"/>
    </source>
</evidence>
<dbReference type="SMART" id="SM00822">
    <property type="entry name" value="PKS_KR"/>
    <property type="match status" value="1"/>
</dbReference>
<dbReference type="InterPro" id="IPR020904">
    <property type="entry name" value="Sc_DH/Rdtase_CS"/>
</dbReference>
<dbReference type="Proteomes" id="UP000589036">
    <property type="component" value="Unassembled WGS sequence"/>
</dbReference>
<dbReference type="SUPFAM" id="SSF51735">
    <property type="entry name" value="NAD(P)-binding Rossmann-fold domains"/>
    <property type="match status" value="1"/>
</dbReference>
<organism evidence="4 5">
    <name type="scientific">Spinactinospora alkalitolerans</name>
    <dbReference type="NCBI Taxonomy" id="687207"/>
    <lineage>
        <taxon>Bacteria</taxon>
        <taxon>Bacillati</taxon>
        <taxon>Actinomycetota</taxon>
        <taxon>Actinomycetes</taxon>
        <taxon>Streptosporangiales</taxon>
        <taxon>Nocardiopsidaceae</taxon>
        <taxon>Spinactinospora</taxon>
    </lineage>
</organism>
<dbReference type="CDD" id="cd05233">
    <property type="entry name" value="SDR_c"/>
    <property type="match status" value="1"/>
</dbReference>
<evidence type="ECO:0000313" key="5">
    <source>
        <dbReference type="Proteomes" id="UP000589036"/>
    </source>
</evidence>
<dbReference type="InterPro" id="IPR036291">
    <property type="entry name" value="NAD(P)-bd_dom_sf"/>
</dbReference>
<gene>
    <name evidence="4" type="ORF">HDA32_000534</name>
</gene>
<name>A0A852TTH1_9ACTN</name>
<dbReference type="PROSITE" id="PS00061">
    <property type="entry name" value="ADH_SHORT"/>
    <property type="match status" value="1"/>
</dbReference>
<evidence type="ECO:0000259" key="3">
    <source>
        <dbReference type="SMART" id="SM00822"/>
    </source>
</evidence>
<dbReference type="RefSeq" id="WP_179641643.1">
    <property type="nucleotide sequence ID" value="NZ_BAAAYY010000007.1"/>
</dbReference>
<dbReference type="FunFam" id="3.40.50.720:FF:000084">
    <property type="entry name" value="Short-chain dehydrogenase reductase"/>
    <property type="match status" value="1"/>
</dbReference>
<evidence type="ECO:0000256" key="1">
    <source>
        <dbReference type="ARBA" id="ARBA00006484"/>
    </source>
</evidence>
<keyword evidence="5" id="KW-1185">Reference proteome</keyword>
<dbReference type="PRINTS" id="PR00080">
    <property type="entry name" value="SDRFAMILY"/>
</dbReference>
<dbReference type="AlphaFoldDB" id="A0A852TTH1"/>
<dbReference type="Gene3D" id="3.40.50.720">
    <property type="entry name" value="NAD(P)-binding Rossmann-like Domain"/>
    <property type="match status" value="1"/>
</dbReference>
<dbReference type="PANTHER" id="PTHR42760">
    <property type="entry name" value="SHORT-CHAIN DEHYDROGENASES/REDUCTASES FAMILY MEMBER"/>
    <property type="match status" value="1"/>
</dbReference>
<keyword evidence="2" id="KW-0560">Oxidoreductase</keyword>
<dbReference type="Pfam" id="PF13561">
    <property type="entry name" value="adh_short_C2"/>
    <property type="match status" value="1"/>
</dbReference>